<name>A0A2M8KX64_9BACT</name>
<dbReference type="EMBL" id="PFEF01000005">
    <property type="protein sequence ID" value="PJE64518.1"/>
    <property type="molecule type" value="Genomic_DNA"/>
</dbReference>
<gene>
    <name evidence="1" type="ORF">COU90_01600</name>
</gene>
<evidence type="ECO:0000313" key="2">
    <source>
        <dbReference type="Proteomes" id="UP000229098"/>
    </source>
</evidence>
<comment type="caution">
    <text evidence="1">The sequence shown here is derived from an EMBL/GenBank/DDBJ whole genome shotgun (WGS) entry which is preliminary data.</text>
</comment>
<dbReference type="AlphaFoldDB" id="A0A2M8KX64"/>
<sequence length="91" mass="10978">MNRAEEKELFEYAVVRFIKKASPVDMRILSCMIKEVSLKHNHECIIWAWQEKCGKLNIKNDYGVTEKVRDEQRRYYSCPQECCIAFLRFIR</sequence>
<accession>A0A2M8KX64</accession>
<proteinExistence type="predicted"/>
<dbReference type="Proteomes" id="UP000229098">
    <property type="component" value="Unassembled WGS sequence"/>
</dbReference>
<reference evidence="2" key="1">
    <citation type="submission" date="2017-09" db="EMBL/GenBank/DDBJ databases">
        <title>Depth-based differentiation of microbial function through sediment-hosted aquifers and enrichment of novel symbionts in the deep terrestrial subsurface.</title>
        <authorList>
            <person name="Probst A.J."/>
            <person name="Ladd B."/>
            <person name="Jarett J.K."/>
            <person name="Geller-Mcgrath D.E."/>
            <person name="Sieber C.M.K."/>
            <person name="Emerson J.B."/>
            <person name="Anantharaman K."/>
            <person name="Thomas B.C."/>
            <person name="Malmstrom R."/>
            <person name="Stieglmeier M."/>
            <person name="Klingl A."/>
            <person name="Woyke T."/>
            <person name="Ryan C.M."/>
            <person name="Banfield J.F."/>
        </authorList>
    </citation>
    <scope>NUCLEOTIDE SEQUENCE [LARGE SCALE GENOMIC DNA]</scope>
</reference>
<organism evidence="1 2">
    <name type="scientific">Candidatus Ryanbacteria bacterium CG10_big_fil_rev_8_21_14_0_10_43_42</name>
    <dbReference type="NCBI Taxonomy" id="1974864"/>
    <lineage>
        <taxon>Bacteria</taxon>
        <taxon>Candidatus Ryaniibacteriota</taxon>
    </lineage>
</organism>
<protein>
    <submittedName>
        <fullName evidence="1">Uncharacterized protein</fullName>
    </submittedName>
</protein>
<evidence type="ECO:0000313" key="1">
    <source>
        <dbReference type="EMBL" id="PJE64518.1"/>
    </source>
</evidence>